<keyword evidence="1" id="KW-1133">Transmembrane helix</keyword>
<keyword evidence="1" id="KW-0812">Transmembrane</keyword>
<dbReference type="EMBL" id="WOWS01000002">
    <property type="protein sequence ID" value="MUU77848.1"/>
    <property type="molecule type" value="Genomic_DNA"/>
</dbReference>
<evidence type="ECO:0000256" key="1">
    <source>
        <dbReference type="SAM" id="Phobius"/>
    </source>
</evidence>
<protein>
    <submittedName>
        <fullName evidence="2">Uncharacterized protein</fullName>
    </submittedName>
</protein>
<evidence type="ECO:0000313" key="2">
    <source>
        <dbReference type="EMBL" id="MUU77848.1"/>
    </source>
</evidence>
<dbReference type="AlphaFoldDB" id="A0A6L6U6P8"/>
<accession>A0A6L6U6P8</accession>
<proteinExistence type="predicted"/>
<dbReference type="Proteomes" id="UP000478208">
    <property type="component" value="Unassembled WGS sequence"/>
</dbReference>
<feature type="transmembrane region" description="Helical" evidence="1">
    <location>
        <begin position="6"/>
        <end position="22"/>
    </location>
</feature>
<organism evidence="2 3">
    <name type="scientific">Winogradskyella endarachnes</name>
    <dbReference type="NCBI Taxonomy" id="2681965"/>
    <lineage>
        <taxon>Bacteria</taxon>
        <taxon>Pseudomonadati</taxon>
        <taxon>Bacteroidota</taxon>
        <taxon>Flavobacteriia</taxon>
        <taxon>Flavobacteriales</taxon>
        <taxon>Flavobacteriaceae</taxon>
        <taxon>Winogradskyella</taxon>
    </lineage>
</organism>
<reference evidence="2 3" key="1">
    <citation type="submission" date="2019-12" db="EMBL/GenBank/DDBJ databases">
        <authorList>
            <person name="Li J."/>
        </authorList>
    </citation>
    <scope>NUCLEOTIDE SEQUENCE [LARGE SCALE GENOMIC DNA]</scope>
    <source>
        <strain evidence="2 3">HL2-2</strain>
    </source>
</reference>
<dbReference type="RefSeq" id="WP_157362753.1">
    <property type="nucleotide sequence ID" value="NZ_WOWS01000002.1"/>
</dbReference>
<keyword evidence="3" id="KW-1185">Reference proteome</keyword>
<comment type="caution">
    <text evidence="2">The sequence shown here is derived from an EMBL/GenBank/DDBJ whole genome shotgun (WGS) entry which is preliminary data.</text>
</comment>
<gene>
    <name evidence="2" type="ORF">GN138_05290</name>
</gene>
<keyword evidence="1" id="KW-0472">Membrane</keyword>
<sequence>MILFFAIGSIVFVAFLGYFFLYKNQQKDIINLETDWQKFLKAKSNNDIKGIKDYGNLQVYNKYLR</sequence>
<name>A0A6L6U6P8_9FLAO</name>
<evidence type="ECO:0000313" key="3">
    <source>
        <dbReference type="Proteomes" id="UP000478208"/>
    </source>
</evidence>